<proteinExistence type="predicted"/>
<comment type="caution">
    <text evidence="2">The sequence shown here is derived from an EMBL/GenBank/DDBJ whole genome shotgun (WGS) entry which is preliminary data.</text>
</comment>
<feature type="region of interest" description="Disordered" evidence="1">
    <location>
        <begin position="28"/>
        <end position="47"/>
    </location>
</feature>
<dbReference type="AlphaFoldDB" id="J9G402"/>
<protein>
    <submittedName>
        <fullName evidence="2">Uncharacterized protein</fullName>
    </submittedName>
</protein>
<evidence type="ECO:0000313" key="2">
    <source>
        <dbReference type="EMBL" id="EJX01559.1"/>
    </source>
</evidence>
<organism evidence="2">
    <name type="scientific">gut metagenome</name>
    <dbReference type="NCBI Taxonomy" id="749906"/>
    <lineage>
        <taxon>unclassified sequences</taxon>
        <taxon>metagenomes</taxon>
        <taxon>organismal metagenomes</taxon>
    </lineage>
</organism>
<dbReference type="EMBL" id="AMCI01002907">
    <property type="protein sequence ID" value="EJX01559.1"/>
    <property type="molecule type" value="Genomic_DNA"/>
</dbReference>
<feature type="compositionally biased region" description="Basic and acidic residues" evidence="1">
    <location>
        <begin position="37"/>
        <end position="47"/>
    </location>
</feature>
<sequence>MKKRTLHPYLREHPAMMVKATQSLRSAYSLRNSRPNESNRLKTDQAH</sequence>
<name>J9G402_9ZZZZ</name>
<accession>J9G402</accession>
<evidence type="ECO:0000256" key="1">
    <source>
        <dbReference type="SAM" id="MobiDB-lite"/>
    </source>
</evidence>
<gene>
    <name evidence="2" type="ORF">EVA_10334</name>
</gene>
<reference evidence="2" key="1">
    <citation type="journal article" date="2012" name="PLoS ONE">
        <title>Gene sets for utilization of primary and secondary nutrition supplies in the distal gut of endangered iberian lynx.</title>
        <authorList>
            <person name="Alcaide M."/>
            <person name="Messina E."/>
            <person name="Richter M."/>
            <person name="Bargiela R."/>
            <person name="Peplies J."/>
            <person name="Huws S.A."/>
            <person name="Newbold C.J."/>
            <person name="Golyshin P.N."/>
            <person name="Simon M.A."/>
            <person name="Lopez G."/>
            <person name="Yakimov M.M."/>
            <person name="Ferrer M."/>
        </authorList>
    </citation>
    <scope>NUCLEOTIDE SEQUENCE</scope>
</reference>